<dbReference type="EMBL" id="CP019646">
    <property type="protein sequence ID" value="AQQ70300.1"/>
    <property type="molecule type" value="Genomic_DNA"/>
</dbReference>
<dbReference type="InterPro" id="IPR000719">
    <property type="entry name" value="Prot_kinase_dom"/>
</dbReference>
<dbReference type="Proteomes" id="UP000188181">
    <property type="component" value="Chromosome"/>
</dbReference>
<keyword evidence="5 10" id="KW-0418">Kinase</keyword>
<protein>
    <recommendedName>
        <fullName evidence="1">non-specific serine/threonine protein kinase</fullName>
        <ecNumber evidence="1">2.7.11.1</ecNumber>
    </recommendedName>
</protein>
<dbReference type="Gene3D" id="1.10.510.10">
    <property type="entry name" value="Transferase(Phosphotransferase) domain 1"/>
    <property type="match status" value="1"/>
</dbReference>
<dbReference type="PROSITE" id="PS00107">
    <property type="entry name" value="PROTEIN_KINASE_ATP"/>
    <property type="match status" value="1"/>
</dbReference>
<dbReference type="PROSITE" id="PS00108">
    <property type="entry name" value="PROTEIN_KINASE_ST"/>
    <property type="match status" value="1"/>
</dbReference>
<keyword evidence="2" id="KW-0723">Serine/threonine-protein kinase</keyword>
<keyword evidence="8" id="KW-0812">Transmembrane</keyword>
<evidence type="ECO:0000256" key="2">
    <source>
        <dbReference type="ARBA" id="ARBA00022527"/>
    </source>
</evidence>
<feature type="domain" description="Protein kinase" evidence="9">
    <location>
        <begin position="77"/>
        <end position="347"/>
    </location>
</feature>
<dbReference type="Gene3D" id="3.30.200.20">
    <property type="entry name" value="Phosphorylase Kinase, domain 1"/>
    <property type="match status" value="1"/>
</dbReference>
<evidence type="ECO:0000313" key="10">
    <source>
        <dbReference type="EMBL" id="AQQ70300.1"/>
    </source>
</evidence>
<feature type="transmembrane region" description="Helical" evidence="8">
    <location>
        <begin position="383"/>
        <end position="403"/>
    </location>
</feature>
<dbReference type="PROSITE" id="PS50011">
    <property type="entry name" value="PROTEIN_KINASE_DOM"/>
    <property type="match status" value="1"/>
</dbReference>
<organism evidence="10 11">
    <name type="scientific">Limihaloglobus sulfuriphilus</name>
    <dbReference type="NCBI Taxonomy" id="1851148"/>
    <lineage>
        <taxon>Bacteria</taxon>
        <taxon>Pseudomonadati</taxon>
        <taxon>Planctomycetota</taxon>
        <taxon>Phycisphaerae</taxon>
        <taxon>Sedimentisphaerales</taxon>
        <taxon>Sedimentisphaeraceae</taxon>
        <taxon>Limihaloglobus</taxon>
    </lineage>
</organism>
<keyword evidence="6 7" id="KW-0067">ATP-binding</keyword>
<evidence type="ECO:0000256" key="8">
    <source>
        <dbReference type="SAM" id="Phobius"/>
    </source>
</evidence>
<dbReference type="GO" id="GO:0004674">
    <property type="term" value="F:protein serine/threonine kinase activity"/>
    <property type="evidence" value="ECO:0007669"/>
    <property type="project" value="UniProtKB-KW"/>
</dbReference>
<dbReference type="Pfam" id="PF00069">
    <property type="entry name" value="Pkinase"/>
    <property type="match status" value="1"/>
</dbReference>
<dbReference type="KEGG" id="pbas:SMSP2_00644"/>
<dbReference type="CDD" id="cd14014">
    <property type="entry name" value="STKc_PknB_like"/>
    <property type="match status" value="1"/>
</dbReference>
<reference evidence="11" key="1">
    <citation type="submission" date="2017-02" db="EMBL/GenBank/DDBJ databases">
        <title>Comparative genomics and description of representatives of a novel lineage of planctomycetes thriving in anoxic sediments.</title>
        <authorList>
            <person name="Spring S."/>
            <person name="Bunk B."/>
            <person name="Sproer C."/>
        </authorList>
    </citation>
    <scope>NUCLEOTIDE SEQUENCE [LARGE SCALE GENOMIC DNA]</scope>
    <source>
        <strain evidence="11">SM-Chi-D1</strain>
    </source>
</reference>
<gene>
    <name evidence="10" type="primary">pknB</name>
    <name evidence="10" type="ORF">SMSP2_00644</name>
</gene>
<evidence type="ECO:0000313" key="11">
    <source>
        <dbReference type="Proteomes" id="UP000188181"/>
    </source>
</evidence>
<evidence type="ECO:0000259" key="9">
    <source>
        <dbReference type="PROSITE" id="PS50011"/>
    </source>
</evidence>
<dbReference type="GO" id="GO:0005524">
    <property type="term" value="F:ATP binding"/>
    <property type="evidence" value="ECO:0007669"/>
    <property type="project" value="UniProtKB-UniRule"/>
</dbReference>
<evidence type="ECO:0000256" key="6">
    <source>
        <dbReference type="ARBA" id="ARBA00022840"/>
    </source>
</evidence>
<evidence type="ECO:0000256" key="5">
    <source>
        <dbReference type="ARBA" id="ARBA00022777"/>
    </source>
</evidence>
<dbReference type="FunFam" id="1.10.510.10:FF:000021">
    <property type="entry name" value="Serine/threonine protein kinase"/>
    <property type="match status" value="1"/>
</dbReference>
<dbReference type="SMART" id="SM00220">
    <property type="entry name" value="S_TKc"/>
    <property type="match status" value="1"/>
</dbReference>
<dbReference type="EC" id="2.7.11.1" evidence="1"/>
<keyword evidence="11" id="KW-1185">Reference proteome</keyword>
<name>A0A1Q2MCB5_9BACT</name>
<evidence type="ECO:0000256" key="1">
    <source>
        <dbReference type="ARBA" id="ARBA00012513"/>
    </source>
</evidence>
<keyword evidence="8" id="KW-0472">Membrane</keyword>
<evidence type="ECO:0000256" key="3">
    <source>
        <dbReference type="ARBA" id="ARBA00022679"/>
    </source>
</evidence>
<dbReference type="OrthoDB" id="6111975at2"/>
<evidence type="ECO:0000256" key="7">
    <source>
        <dbReference type="PROSITE-ProRule" id="PRU10141"/>
    </source>
</evidence>
<evidence type="ECO:0000256" key="4">
    <source>
        <dbReference type="ARBA" id="ARBA00022741"/>
    </source>
</evidence>
<dbReference type="STRING" id="1851148.SMSP2_00644"/>
<keyword evidence="3 10" id="KW-0808">Transferase</keyword>
<keyword evidence="4 7" id="KW-0547">Nucleotide-binding</keyword>
<dbReference type="RefSeq" id="WP_146682575.1">
    <property type="nucleotide sequence ID" value="NZ_CP019646.1"/>
</dbReference>
<sequence>MAGSTDTIFGRLALERSFCSEVELKDCRAALKEISSDKRPALASVMVKKGYITKSQAARLLDEIKKQQETQGQIPGYDIIEKIGSGAMAIVYKAKQKSLDRTVAIKVLPHKFAAKDNYVDRFYKEGQLAAKLNHNNIVQAIDVGQASGLYYFVMEYVEGKSIYDDLSAGKVFSEQEALEIILQLARALEHAHAQGLIHRDIKPKNIMITKDGTVKLADLGLARTTSDVEAAENEKGKAFGTPFYIAPEQIRGDVNIDGRADVYGLGATFYHMVTGQVPFNAPNPKEVMKKHLKEPLTPPDHINVTLSAGVAIIIETMMAKDPNERYQNPSDLVKDLEAVSKGNSPVFAAKRVDIDTLSELESGSPVVIEGDTRMYPENVITRYRIICAVLSAVILLLILLMVFGKGGTQ</sequence>
<keyword evidence="8" id="KW-1133">Transmembrane helix</keyword>
<dbReference type="InterPro" id="IPR017441">
    <property type="entry name" value="Protein_kinase_ATP_BS"/>
</dbReference>
<proteinExistence type="predicted"/>
<dbReference type="InterPro" id="IPR008271">
    <property type="entry name" value="Ser/Thr_kinase_AS"/>
</dbReference>
<dbReference type="InterPro" id="IPR011009">
    <property type="entry name" value="Kinase-like_dom_sf"/>
</dbReference>
<dbReference type="PANTHER" id="PTHR43289">
    <property type="entry name" value="MITOGEN-ACTIVATED PROTEIN KINASE KINASE KINASE 20-RELATED"/>
    <property type="match status" value="1"/>
</dbReference>
<dbReference type="SUPFAM" id="SSF56112">
    <property type="entry name" value="Protein kinase-like (PK-like)"/>
    <property type="match status" value="1"/>
</dbReference>
<feature type="binding site" evidence="7">
    <location>
        <position position="115"/>
    </location>
    <ligand>
        <name>ATP</name>
        <dbReference type="ChEBI" id="CHEBI:30616"/>
    </ligand>
</feature>
<dbReference type="AlphaFoldDB" id="A0A1Q2MCB5"/>
<accession>A0A1Q2MCB5</accession>
<dbReference type="PANTHER" id="PTHR43289:SF6">
    <property type="entry name" value="SERINE_THREONINE-PROTEIN KINASE NEKL-3"/>
    <property type="match status" value="1"/>
</dbReference>